<evidence type="ECO:0000256" key="1">
    <source>
        <dbReference type="SAM" id="Phobius"/>
    </source>
</evidence>
<dbReference type="Proteomes" id="UP001596439">
    <property type="component" value="Unassembled WGS sequence"/>
</dbReference>
<protein>
    <submittedName>
        <fullName evidence="2">ABC transporter permease subunit</fullName>
    </submittedName>
</protein>
<comment type="caution">
    <text evidence="2">The sequence shown here is derived from an EMBL/GenBank/DDBJ whole genome shotgun (WGS) entry which is preliminary data.</text>
</comment>
<feature type="transmembrane region" description="Helical" evidence="1">
    <location>
        <begin position="156"/>
        <end position="178"/>
    </location>
</feature>
<feature type="transmembrane region" description="Helical" evidence="1">
    <location>
        <begin position="239"/>
        <end position="258"/>
    </location>
</feature>
<dbReference type="RefSeq" id="WP_214788348.1">
    <property type="nucleotide sequence ID" value="NZ_JANIEL010000004.1"/>
</dbReference>
<feature type="transmembrane region" description="Helical" evidence="1">
    <location>
        <begin position="75"/>
        <end position="96"/>
    </location>
</feature>
<dbReference type="Pfam" id="PF12679">
    <property type="entry name" value="ABC2_membrane_2"/>
    <property type="match status" value="1"/>
</dbReference>
<name>A0ABW2PKB6_9BACL</name>
<evidence type="ECO:0000313" key="3">
    <source>
        <dbReference type="Proteomes" id="UP001596439"/>
    </source>
</evidence>
<reference evidence="3" key="1">
    <citation type="journal article" date="2019" name="Int. J. Syst. Evol. Microbiol.">
        <title>The Global Catalogue of Microorganisms (GCM) 10K type strain sequencing project: providing services to taxonomists for standard genome sequencing and annotation.</title>
        <authorList>
            <consortium name="The Broad Institute Genomics Platform"/>
            <consortium name="The Broad Institute Genome Sequencing Center for Infectious Disease"/>
            <person name="Wu L."/>
            <person name="Ma J."/>
        </authorList>
    </citation>
    <scope>NUCLEOTIDE SEQUENCE [LARGE SCALE GENOMIC DNA]</scope>
    <source>
        <strain evidence="3">CCUG 55590</strain>
    </source>
</reference>
<gene>
    <name evidence="2" type="ORF">ACFQO8_07100</name>
</gene>
<feature type="transmembrane region" description="Helical" evidence="1">
    <location>
        <begin position="190"/>
        <end position="209"/>
    </location>
</feature>
<keyword evidence="1" id="KW-1133">Transmembrane helix</keyword>
<keyword evidence="1" id="KW-0812">Transmembrane</keyword>
<sequence length="264" mass="29620">MLIRSMFKQNRSWILGYSVGTSVYLFFLAAIFPSIQETGIIEAKLESLPPELLEVFQIDATMAMDNLLNLLSSNYYGLIFYVLAVLFALTFASKLLAKPVDSGEIMLYMAAPISRLTYVLSTFVILIIAVVLFVGLNGLSLMAADLLFDLQIDYTILWMLQLNGALVLLVLGVVAYMLASLFDDSSKSYMVTGGIFTFFLMVNIINGVSEQFEWLGNISFFSLFDAPSIMREEFGGVHFIWLIGLLILFSVLSFMRFTRKDLTI</sequence>
<proteinExistence type="predicted"/>
<feature type="transmembrane region" description="Helical" evidence="1">
    <location>
        <begin position="12"/>
        <end position="35"/>
    </location>
</feature>
<dbReference type="EMBL" id="JBHTCE010000001">
    <property type="protein sequence ID" value="MFC7389908.1"/>
    <property type="molecule type" value="Genomic_DNA"/>
</dbReference>
<accession>A0ABW2PKB6</accession>
<feature type="transmembrane region" description="Helical" evidence="1">
    <location>
        <begin position="116"/>
        <end position="136"/>
    </location>
</feature>
<keyword evidence="3" id="KW-1185">Reference proteome</keyword>
<evidence type="ECO:0000313" key="2">
    <source>
        <dbReference type="EMBL" id="MFC7389908.1"/>
    </source>
</evidence>
<keyword evidence="1" id="KW-0472">Membrane</keyword>
<organism evidence="2 3">
    <name type="scientific">Exiguobacterium aestuarii</name>
    <dbReference type="NCBI Taxonomy" id="273527"/>
    <lineage>
        <taxon>Bacteria</taxon>
        <taxon>Bacillati</taxon>
        <taxon>Bacillota</taxon>
        <taxon>Bacilli</taxon>
        <taxon>Bacillales</taxon>
        <taxon>Bacillales Family XII. Incertae Sedis</taxon>
        <taxon>Exiguobacterium</taxon>
    </lineage>
</organism>